<dbReference type="Proteomes" id="UP000029567">
    <property type="component" value="Unassembled WGS sequence"/>
</dbReference>
<accession>A0A0E3BBU5</accession>
<comment type="caution">
    <text evidence="1">The sequence shown here is derived from an EMBL/GenBank/DDBJ whole genome shotgun (WGS) entry which is preliminary data.</text>
</comment>
<protein>
    <submittedName>
        <fullName evidence="1">Toxin</fullName>
    </submittedName>
</protein>
<dbReference type="Gene3D" id="3.40.50.300">
    <property type="entry name" value="P-loop containing nucleotide triphosphate hydrolases"/>
    <property type="match status" value="1"/>
</dbReference>
<dbReference type="InterPro" id="IPR027417">
    <property type="entry name" value="P-loop_NTPase"/>
</dbReference>
<gene>
    <name evidence="1" type="ORF">P245_17065</name>
</gene>
<dbReference type="AlphaFoldDB" id="A0A0E3BBU5"/>
<reference evidence="1 2" key="1">
    <citation type="submission" date="2013-09" db="EMBL/GenBank/DDBJ databases">
        <title>High correlation between genotypes and phenotypes of environmental bacteria Comamonas testosteroni strains.</title>
        <authorList>
            <person name="Liu L."/>
            <person name="Zhu W."/>
            <person name="Xia X."/>
            <person name="Xu B."/>
            <person name="Luo M."/>
            <person name="Wang G."/>
        </authorList>
    </citation>
    <scope>NUCLEOTIDE SEQUENCE [LARGE SCALE GENOMIC DNA]</scope>
    <source>
        <strain evidence="1 2">JL14</strain>
    </source>
</reference>
<organism evidence="1 2">
    <name type="scientific">Comamonas thiooxydans</name>
    <dbReference type="NCBI Taxonomy" id="363952"/>
    <lineage>
        <taxon>Bacteria</taxon>
        <taxon>Pseudomonadati</taxon>
        <taxon>Pseudomonadota</taxon>
        <taxon>Betaproteobacteria</taxon>
        <taxon>Burkholderiales</taxon>
        <taxon>Comamonadaceae</taxon>
        <taxon>Comamonas</taxon>
    </lineage>
</organism>
<dbReference type="RefSeq" id="WP_034380964.1">
    <property type="nucleotide sequence ID" value="NZ_AWTN01000099.1"/>
</dbReference>
<dbReference type="PANTHER" id="PTHR37816">
    <property type="entry name" value="YALI0E33011P"/>
    <property type="match status" value="1"/>
</dbReference>
<dbReference type="EMBL" id="AWTN01000099">
    <property type="protein sequence ID" value="KGG89379.1"/>
    <property type="molecule type" value="Genomic_DNA"/>
</dbReference>
<name>A0A0E3BBU5_9BURK</name>
<dbReference type="PANTHER" id="PTHR37816:SF1">
    <property type="entry name" value="TOXIN"/>
    <property type="match status" value="1"/>
</dbReference>
<sequence>MRYLVIGTSGAGKSTFAKKLARKIRASYIELDSHYWGPNWQTVPPEQFKHSVVEATQGTCWVADGNYSAVRDLLWSRATHVVWLNYGRFTVFSRLLRRTLGDGITRKRLSHGNRESLRMAFFSKDSVLLWSLSTYAKNQSKFAALREHGEFAHLQWIEFSEPSEASTFLKAIAASQEH</sequence>
<evidence type="ECO:0000313" key="2">
    <source>
        <dbReference type="Proteomes" id="UP000029567"/>
    </source>
</evidence>
<evidence type="ECO:0000313" key="1">
    <source>
        <dbReference type="EMBL" id="KGG89379.1"/>
    </source>
</evidence>
<proteinExistence type="predicted"/>
<dbReference type="SUPFAM" id="SSF52540">
    <property type="entry name" value="P-loop containing nucleoside triphosphate hydrolases"/>
    <property type="match status" value="1"/>
</dbReference>
<dbReference type="InterPro" id="IPR052922">
    <property type="entry name" value="Cytidylate_Kinase-2"/>
</dbReference>